<organism evidence="1 2">
    <name type="scientific">Lactobacillus delbrueckii</name>
    <dbReference type="NCBI Taxonomy" id="1584"/>
    <lineage>
        <taxon>Bacteria</taxon>
        <taxon>Bacillati</taxon>
        <taxon>Bacillota</taxon>
        <taxon>Bacilli</taxon>
        <taxon>Lactobacillales</taxon>
        <taxon>Lactobacillaceae</taxon>
        <taxon>Lactobacillus</taxon>
    </lineage>
</organism>
<reference evidence="1" key="1">
    <citation type="submission" date="2023-01" db="EMBL/GenBank/DDBJ databases">
        <title>Sequencing of the bacterial strains from artisanal fermented milk Matsoni.</title>
        <authorList>
            <person name="Rozman V."/>
            <person name="Accetto T."/>
            <person name="Bogovic Matijasic B."/>
        </authorList>
    </citation>
    <scope>NUCLEOTIDE SEQUENCE</scope>
    <source>
        <strain evidence="1">Lbl333</strain>
    </source>
</reference>
<comment type="caution">
    <text evidence="1">The sequence shown here is derived from an EMBL/GenBank/DDBJ whole genome shotgun (WGS) entry which is preliminary data.</text>
</comment>
<dbReference type="EMBL" id="JAQIEY010000032">
    <property type="protein sequence ID" value="MDA3768455.1"/>
    <property type="molecule type" value="Genomic_DNA"/>
</dbReference>
<name>A0AAW5YZV4_9LACO</name>
<dbReference type="AlphaFoldDB" id="A0AAW5YZV4"/>
<protein>
    <submittedName>
        <fullName evidence="1">Uncharacterized protein</fullName>
    </submittedName>
</protein>
<accession>A0AAW5YZV4</accession>
<evidence type="ECO:0000313" key="1">
    <source>
        <dbReference type="EMBL" id="MDA3768455.1"/>
    </source>
</evidence>
<gene>
    <name evidence="1" type="ORF">PF586_08385</name>
</gene>
<dbReference type="Proteomes" id="UP001210502">
    <property type="component" value="Unassembled WGS sequence"/>
</dbReference>
<evidence type="ECO:0000313" key="2">
    <source>
        <dbReference type="Proteomes" id="UP001210502"/>
    </source>
</evidence>
<sequence length="49" mass="5342">MDVDQGLVVDLEPVVAAGLVDLAQNMDPDFIRLGQLVIIVADRGIFQFD</sequence>
<proteinExistence type="predicted"/>